<feature type="signal peptide" evidence="1">
    <location>
        <begin position="1"/>
        <end position="19"/>
    </location>
</feature>
<evidence type="ECO:0000313" key="16">
    <source>
        <dbReference type="Proteomes" id="UP000486351"/>
    </source>
</evidence>
<evidence type="ECO:0000313" key="7">
    <source>
        <dbReference type="EMBL" id="KAE9179354.1"/>
    </source>
</evidence>
<feature type="chain" id="PRO_5036164202" description="RxLR effector protein" evidence="1">
    <location>
        <begin position="20"/>
        <end position="54"/>
    </location>
</feature>
<evidence type="ECO:0000313" key="15">
    <source>
        <dbReference type="Proteomes" id="UP000476176"/>
    </source>
</evidence>
<evidence type="ECO:0000313" key="9">
    <source>
        <dbReference type="EMBL" id="KAE9290791.1"/>
    </source>
</evidence>
<dbReference type="Proteomes" id="UP000486351">
    <property type="component" value="Unassembled WGS sequence"/>
</dbReference>
<organism evidence="3 14">
    <name type="scientific">Phytophthora fragariae</name>
    <dbReference type="NCBI Taxonomy" id="53985"/>
    <lineage>
        <taxon>Eukaryota</taxon>
        <taxon>Sar</taxon>
        <taxon>Stramenopiles</taxon>
        <taxon>Oomycota</taxon>
        <taxon>Peronosporomycetes</taxon>
        <taxon>Peronosporales</taxon>
        <taxon>Peronosporaceae</taxon>
        <taxon>Phytophthora</taxon>
    </lineage>
</organism>
<comment type="caution">
    <text evidence="3">The sequence shown here is derived from an EMBL/GenBank/DDBJ whole genome shotgun (WGS) entry which is preliminary data.</text>
</comment>
<dbReference type="EMBL" id="QXFW01003007">
    <property type="protein sequence ID" value="KAE8973700.1"/>
    <property type="molecule type" value="Genomic_DNA"/>
</dbReference>
<evidence type="ECO:0000313" key="17">
    <source>
        <dbReference type="Proteomes" id="UP000488956"/>
    </source>
</evidence>
<evidence type="ECO:0008006" key="18">
    <source>
        <dbReference type="Google" id="ProtNLM"/>
    </source>
</evidence>
<dbReference type="EMBL" id="QXGC01003023">
    <property type="protein sequence ID" value="KAE9179354.1"/>
    <property type="molecule type" value="Genomic_DNA"/>
</dbReference>
<dbReference type="Proteomes" id="UP000476176">
    <property type="component" value="Unassembled WGS sequence"/>
</dbReference>
<evidence type="ECO:0000313" key="10">
    <source>
        <dbReference type="Proteomes" id="UP000429523"/>
    </source>
</evidence>
<proteinExistence type="predicted"/>
<dbReference type="EMBL" id="QXFY01002915">
    <property type="protein sequence ID" value="KAE9290791.1"/>
    <property type="molecule type" value="Genomic_DNA"/>
</dbReference>
<evidence type="ECO:0000313" key="3">
    <source>
        <dbReference type="EMBL" id="KAE8973700.1"/>
    </source>
</evidence>
<dbReference type="EMBL" id="QXFZ01002624">
    <property type="protein sequence ID" value="KAE9075271.1"/>
    <property type="molecule type" value="Genomic_DNA"/>
</dbReference>
<dbReference type="Proteomes" id="UP000437068">
    <property type="component" value="Unassembled WGS sequence"/>
</dbReference>
<name>A0A6A3HUJ9_9STRA</name>
<dbReference type="EMBL" id="QXFX01003495">
    <property type="protein sequence ID" value="KAE9068666.1"/>
    <property type="molecule type" value="Genomic_DNA"/>
</dbReference>
<sequence length="54" mass="5790">MSSRVCPLSLCCLPYSALATPIRTSALAGPLDRQCSLQGVYLPRAHHPPTVARL</sequence>
<dbReference type="EMBL" id="QXGF01002991">
    <property type="protein sequence ID" value="KAE8922728.1"/>
    <property type="molecule type" value="Genomic_DNA"/>
</dbReference>
<evidence type="ECO:0000313" key="2">
    <source>
        <dbReference type="EMBL" id="KAE8922728.1"/>
    </source>
</evidence>
<evidence type="ECO:0000313" key="6">
    <source>
        <dbReference type="EMBL" id="KAE9088485.1"/>
    </source>
</evidence>
<evidence type="ECO:0000256" key="1">
    <source>
        <dbReference type="SAM" id="SignalP"/>
    </source>
</evidence>
<reference evidence="14 15" key="1">
    <citation type="submission" date="2018-09" db="EMBL/GenBank/DDBJ databases">
        <title>Genomic investigation of the strawberry pathogen Phytophthora fragariae indicates pathogenicity is determined by transcriptional variation in three key races.</title>
        <authorList>
            <person name="Adams T.M."/>
            <person name="Armitage A.D."/>
            <person name="Sobczyk M.K."/>
            <person name="Bates H.J."/>
            <person name="Dunwell J.M."/>
            <person name="Nellist C.F."/>
            <person name="Harrison R.J."/>
        </authorList>
    </citation>
    <scope>NUCLEOTIDE SEQUENCE [LARGE SCALE GENOMIC DNA]</scope>
    <source>
        <strain evidence="8 11">A4</strain>
        <strain evidence="7 15">BC-23</strain>
        <strain evidence="6 12">NOV-5</strain>
        <strain evidence="5 13">NOV-71</strain>
        <strain evidence="9 16">NOV-77</strain>
        <strain evidence="2 10">NOV-9</strain>
        <strain evidence="4 17">ONT-3</strain>
        <strain evidence="3 14">SCRP245</strain>
    </source>
</reference>
<dbReference type="Proteomes" id="UP000488956">
    <property type="component" value="Unassembled WGS sequence"/>
</dbReference>
<dbReference type="Proteomes" id="UP000441208">
    <property type="component" value="Unassembled WGS sequence"/>
</dbReference>
<evidence type="ECO:0000313" key="14">
    <source>
        <dbReference type="Proteomes" id="UP000460718"/>
    </source>
</evidence>
<dbReference type="EMBL" id="QXGA01003030">
    <property type="protein sequence ID" value="KAE9088485.1"/>
    <property type="molecule type" value="Genomic_DNA"/>
</dbReference>
<dbReference type="Proteomes" id="UP000460718">
    <property type="component" value="Unassembled WGS sequence"/>
</dbReference>
<dbReference type="AlphaFoldDB" id="A0A6A3HUJ9"/>
<dbReference type="Proteomes" id="UP000440732">
    <property type="component" value="Unassembled WGS sequence"/>
</dbReference>
<evidence type="ECO:0000313" key="4">
    <source>
        <dbReference type="EMBL" id="KAE9068666.1"/>
    </source>
</evidence>
<accession>A0A6A3HUJ9</accession>
<evidence type="ECO:0000313" key="8">
    <source>
        <dbReference type="EMBL" id="KAE9274780.1"/>
    </source>
</evidence>
<evidence type="ECO:0000313" key="12">
    <source>
        <dbReference type="Proteomes" id="UP000440732"/>
    </source>
</evidence>
<gene>
    <name evidence="8" type="ORF">PF001_g26914</name>
    <name evidence="7" type="ORF">PF004_g25190</name>
    <name evidence="6" type="ORF">PF006_g25569</name>
    <name evidence="5" type="ORF">PF007_g25077</name>
    <name evidence="9" type="ORF">PF008_g25500</name>
    <name evidence="2" type="ORF">PF009_g27011</name>
    <name evidence="4" type="ORF">PF010_g26977</name>
    <name evidence="3" type="ORF">PF011_g25147</name>
</gene>
<evidence type="ECO:0000313" key="13">
    <source>
        <dbReference type="Proteomes" id="UP000441208"/>
    </source>
</evidence>
<evidence type="ECO:0000313" key="5">
    <source>
        <dbReference type="EMBL" id="KAE9075271.1"/>
    </source>
</evidence>
<dbReference type="Proteomes" id="UP000429523">
    <property type="component" value="Unassembled WGS sequence"/>
</dbReference>
<protein>
    <recommendedName>
        <fullName evidence="18">RxLR effector protein</fullName>
    </recommendedName>
</protein>
<dbReference type="EMBL" id="QXGE01003495">
    <property type="protein sequence ID" value="KAE9274780.1"/>
    <property type="molecule type" value="Genomic_DNA"/>
</dbReference>
<keyword evidence="1" id="KW-0732">Signal</keyword>
<evidence type="ECO:0000313" key="11">
    <source>
        <dbReference type="Proteomes" id="UP000437068"/>
    </source>
</evidence>